<gene>
    <name evidence="3" type="primary">mhpA_5</name>
    <name evidence="3" type="ORF">PIGHUM_03080</name>
</gene>
<accession>A0A3P4B5U2</accession>
<dbReference type="RefSeq" id="WP_246013224.1">
    <property type="nucleotide sequence ID" value="NZ_UWPJ01000024.1"/>
</dbReference>
<dbReference type="Gene3D" id="3.30.9.10">
    <property type="entry name" value="D-Amino Acid Oxidase, subunit A, domain 2"/>
    <property type="match status" value="1"/>
</dbReference>
<dbReference type="InterPro" id="IPR002938">
    <property type="entry name" value="FAD-bd"/>
</dbReference>
<dbReference type="GO" id="GO:0008688">
    <property type="term" value="F:3-(3-hydroxyphenyl)propionate hydroxylase activity"/>
    <property type="evidence" value="ECO:0007669"/>
    <property type="project" value="UniProtKB-EC"/>
</dbReference>
<dbReference type="Gene3D" id="3.50.50.60">
    <property type="entry name" value="FAD/NAD(P)-binding domain"/>
    <property type="match status" value="1"/>
</dbReference>
<dbReference type="PANTHER" id="PTHR43476">
    <property type="entry name" value="3-(3-HYDROXY-PHENYL)PROPIONATE/3-HYDROXYCINNAMIC ACID HYDROXYLASE"/>
    <property type="match status" value="1"/>
</dbReference>
<dbReference type="EMBL" id="UWPJ01000024">
    <property type="protein sequence ID" value="VCU71000.1"/>
    <property type="molecule type" value="Genomic_DNA"/>
</dbReference>
<name>A0A3P4B5U2_9BURK</name>
<reference evidence="3 4" key="1">
    <citation type="submission" date="2018-10" db="EMBL/GenBank/DDBJ databases">
        <authorList>
            <person name="Criscuolo A."/>
        </authorList>
    </citation>
    <scope>NUCLEOTIDE SEQUENCE [LARGE SCALE GENOMIC DNA]</scope>
    <source>
        <strain evidence="3">DnA1</strain>
    </source>
</reference>
<keyword evidence="4" id="KW-1185">Reference proteome</keyword>
<dbReference type="EC" id="1.14.13.127" evidence="3"/>
<organism evidence="3 4">
    <name type="scientific">Pigmentiphaga humi</name>
    <dbReference type="NCBI Taxonomy" id="2478468"/>
    <lineage>
        <taxon>Bacteria</taxon>
        <taxon>Pseudomonadati</taxon>
        <taxon>Pseudomonadota</taxon>
        <taxon>Betaproteobacteria</taxon>
        <taxon>Burkholderiales</taxon>
        <taxon>Alcaligenaceae</taxon>
        <taxon>Pigmentiphaga</taxon>
    </lineage>
</organism>
<dbReference type="Proteomes" id="UP000277294">
    <property type="component" value="Unassembled WGS sequence"/>
</dbReference>
<protein>
    <submittedName>
        <fullName evidence="3">3-(3-hydroxy-phenyl)propionate/3-hydroxycinnamic acid hydroxylase</fullName>
        <ecNumber evidence="3">1.14.13.127</ecNumber>
    </submittedName>
</protein>
<dbReference type="GO" id="GO:0019622">
    <property type="term" value="P:3-(3-hydroxy)phenylpropionate catabolic process"/>
    <property type="evidence" value="ECO:0007669"/>
    <property type="project" value="TreeGrafter"/>
</dbReference>
<dbReference type="PRINTS" id="PR00420">
    <property type="entry name" value="RNGMNOXGNASE"/>
</dbReference>
<feature type="domain" description="FAD-binding" evidence="2">
    <location>
        <begin position="6"/>
        <end position="343"/>
    </location>
</feature>
<dbReference type="PANTHER" id="PTHR43476:SF3">
    <property type="entry name" value="FAD-BINDING MONOOXYGENASE"/>
    <property type="match status" value="1"/>
</dbReference>
<dbReference type="InterPro" id="IPR036188">
    <property type="entry name" value="FAD/NAD-bd_sf"/>
</dbReference>
<dbReference type="InterPro" id="IPR050631">
    <property type="entry name" value="PheA/TfdB_FAD_monoxygenase"/>
</dbReference>
<evidence type="ECO:0000256" key="1">
    <source>
        <dbReference type="ARBA" id="ARBA00023002"/>
    </source>
</evidence>
<sequence>MKKIFDVAIVGYGPVGAMLANLLGRAGLSVLVLDRDAEVYPLPRAIHFDGEVMRVFQAAGLKAEVQAVSRPGHAGMHFVNAAGRTLLIRGGTAQEGPHACANNYYFHQPELERVLREGVRRFANVTVRLECEVASLEERGDCVELTCAKEEGVLRARYVVGCDGARSLVRKTMDSRMEDLGLHQPWLVFDAILKDGVAAHLPDHTVQYCDPGRPMTYCNVVGARRRWEIMVMPGDDRVRLVEPETLWQLVARWVTPAQADLERAVVYTFHSVLAHGWRKGRMLLAGDAAHQTPPFLGQGMCAGMRDAANLAWKLEAVLRGRAESALLDTYETERAPHVRAFVELAVRLGGIIQATDLEAARARDARFDAGGPEIFEFPSPGLGPGMLADDAAPVGMPFAQPRLDDGRLLDDAVGSRFAVIGRPAALQAASPAARAAWAAWGACVLDRPGRTLEDWLDAHGAQAIVLRPDRYLMGMARTAEELESLASRLSAPCVEAERRC</sequence>
<keyword evidence="1 3" id="KW-0560">Oxidoreductase</keyword>
<dbReference type="Pfam" id="PF01494">
    <property type="entry name" value="FAD_binding_3"/>
    <property type="match status" value="1"/>
</dbReference>
<evidence type="ECO:0000259" key="2">
    <source>
        <dbReference type="Pfam" id="PF01494"/>
    </source>
</evidence>
<dbReference type="SUPFAM" id="SSF51905">
    <property type="entry name" value="FAD/NAD(P)-binding domain"/>
    <property type="match status" value="1"/>
</dbReference>
<dbReference type="AlphaFoldDB" id="A0A3P4B5U2"/>
<evidence type="ECO:0000313" key="4">
    <source>
        <dbReference type="Proteomes" id="UP000277294"/>
    </source>
</evidence>
<evidence type="ECO:0000313" key="3">
    <source>
        <dbReference type="EMBL" id="VCU71000.1"/>
    </source>
</evidence>
<dbReference type="NCBIfam" id="NF004829">
    <property type="entry name" value="PRK06183.1-3"/>
    <property type="match status" value="1"/>
</dbReference>
<dbReference type="GO" id="GO:0071949">
    <property type="term" value="F:FAD binding"/>
    <property type="evidence" value="ECO:0007669"/>
    <property type="project" value="InterPro"/>
</dbReference>
<proteinExistence type="predicted"/>